<sequence>MEKAMMPEHKAKDCDIVLFDANSYYASCHQAVNPELQGKPLLVAGDPRNRTGIILTASYEARFYGVKTAMPLFQALKLCPEAVVLSPDFRLYLDLSRKMWEIVERYTDEDHIEVVSVDECFADFRGSHLLFGSTEEIARRVQKEILEELGLGVSVGVSYCKIFAKLASDYQRDPKTRVKLPRSFTVIAPGELESKVWPLGVGELSGIGRQTEKQLADLGIRTIGDLAQASPQALRKGFGVYGAKLYAWANGRDERPVTPEDQAKDHSIGRSITLPQDITDPEQGAEVLLFLADSVGRKVRREDTKAQTLTVQVKDAEFKTRTYSTTLFEPTDSTDVIYRESLKLLAKWPQGKPIRLLGLTASRLQKGIEQLSLFQEESEEQTELDRTVDELRDKYGSGILMRGTQYLSLSRKLAGRSTKDKRE</sequence>
<keyword evidence="11 15" id="KW-0239">DNA-directed DNA polymerase</keyword>
<evidence type="ECO:0000256" key="1">
    <source>
        <dbReference type="ARBA" id="ARBA00004496"/>
    </source>
</evidence>
<evidence type="ECO:0000256" key="14">
    <source>
        <dbReference type="ARBA" id="ARBA00049244"/>
    </source>
</evidence>
<dbReference type="Gene3D" id="3.30.70.270">
    <property type="match status" value="1"/>
</dbReference>
<comment type="subunit">
    <text evidence="15">Monomer.</text>
</comment>
<evidence type="ECO:0000256" key="4">
    <source>
        <dbReference type="ARBA" id="ARBA00022490"/>
    </source>
</evidence>
<keyword evidence="5 15" id="KW-0808">Transferase</keyword>
<evidence type="ECO:0000256" key="11">
    <source>
        <dbReference type="ARBA" id="ARBA00022932"/>
    </source>
</evidence>
<evidence type="ECO:0000256" key="5">
    <source>
        <dbReference type="ARBA" id="ARBA00022679"/>
    </source>
</evidence>
<dbReference type="InterPro" id="IPR001126">
    <property type="entry name" value="UmuC"/>
</dbReference>
<keyword evidence="3 15" id="KW-0515">Mutator protein</keyword>
<dbReference type="PROSITE" id="PS50173">
    <property type="entry name" value="UMUC"/>
    <property type="match status" value="1"/>
</dbReference>
<evidence type="ECO:0000256" key="15">
    <source>
        <dbReference type="HAMAP-Rule" id="MF_01113"/>
    </source>
</evidence>
<keyword evidence="6 15" id="KW-0548">Nucleotidyltransferase</keyword>
<dbReference type="SUPFAM" id="SSF100879">
    <property type="entry name" value="Lesion bypass DNA polymerase (Y-family), little finger domain"/>
    <property type="match status" value="1"/>
</dbReference>
<dbReference type="RefSeq" id="WP_242662007.1">
    <property type="nucleotide sequence ID" value="NZ_JAYFNZ010000022.1"/>
</dbReference>
<dbReference type="GO" id="GO:0005829">
    <property type="term" value="C:cytosol"/>
    <property type="evidence" value="ECO:0007669"/>
    <property type="project" value="TreeGrafter"/>
</dbReference>
<dbReference type="AlphaFoldDB" id="A0A098AV62"/>
<comment type="subcellular location">
    <subcellularLocation>
        <location evidence="1 15">Cytoplasm</location>
    </subcellularLocation>
</comment>
<dbReference type="InterPro" id="IPR043502">
    <property type="entry name" value="DNA/RNA_pol_sf"/>
</dbReference>
<dbReference type="InterPro" id="IPR017961">
    <property type="entry name" value="DNA_pol_Y-fam_little_finger"/>
</dbReference>
<dbReference type="InterPro" id="IPR036775">
    <property type="entry name" value="DNA_pol_Y-fam_lit_finger_sf"/>
</dbReference>
<keyword evidence="9 15" id="KW-0227">DNA damage</keyword>
<dbReference type="Gene3D" id="1.10.150.20">
    <property type="entry name" value="5' to 3' exonuclease, C-terminal subdomain"/>
    <property type="match status" value="1"/>
</dbReference>
<evidence type="ECO:0000256" key="3">
    <source>
        <dbReference type="ARBA" id="ARBA00022457"/>
    </source>
</evidence>
<dbReference type="InterPro" id="IPR022880">
    <property type="entry name" value="DNApol_IV"/>
</dbReference>
<dbReference type="GO" id="GO:0003887">
    <property type="term" value="F:DNA-directed DNA polymerase activity"/>
    <property type="evidence" value="ECO:0007669"/>
    <property type="project" value="UniProtKB-UniRule"/>
</dbReference>
<keyword evidence="7 15" id="KW-0235">DNA replication</keyword>
<dbReference type="GO" id="GO:0006281">
    <property type="term" value="P:DNA repair"/>
    <property type="evidence" value="ECO:0007669"/>
    <property type="project" value="UniProtKB-UniRule"/>
</dbReference>
<dbReference type="GO" id="GO:0009432">
    <property type="term" value="P:SOS response"/>
    <property type="evidence" value="ECO:0007669"/>
    <property type="project" value="TreeGrafter"/>
</dbReference>
<dbReference type="PATRIC" id="fig|49338.4.peg.560"/>
<comment type="cofactor">
    <cofactor evidence="15">
        <name>Mg(2+)</name>
        <dbReference type="ChEBI" id="CHEBI:18420"/>
    </cofactor>
    <text evidence="15">Binds 2 magnesium ions per subunit.</text>
</comment>
<keyword evidence="8 15" id="KW-0479">Metal-binding</keyword>
<evidence type="ECO:0000256" key="6">
    <source>
        <dbReference type="ARBA" id="ARBA00022695"/>
    </source>
</evidence>
<feature type="active site" evidence="15">
    <location>
        <position position="119"/>
    </location>
</feature>
<accession>A0A098AV62</accession>
<evidence type="ECO:0000259" key="16">
    <source>
        <dbReference type="PROSITE" id="PS50173"/>
    </source>
</evidence>
<evidence type="ECO:0000256" key="2">
    <source>
        <dbReference type="ARBA" id="ARBA00010945"/>
    </source>
</evidence>
<evidence type="ECO:0000256" key="13">
    <source>
        <dbReference type="ARBA" id="ARBA00023204"/>
    </source>
</evidence>
<dbReference type="Gene3D" id="3.30.1490.100">
    <property type="entry name" value="DNA polymerase, Y-family, little finger domain"/>
    <property type="match status" value="1"/>
</dbReference>
<comment type="function">
    <text evidence="15">Poorly processive, error-prone DNA polymerase involved in untargeted mutagenesis. Copies undamaged DNA at stalled replication forks, which arise in vivo from mismatched or misaligned primer ends. These misaligned primers can be extended by PolIV. Exhibits no 3'-5' exonuclease (proofreading) activity. May be involved in translesional synthesis, in conjunction with the beta clamp from PolIII.</text>
</comment>
<dbReference type="CDD" id="cd03586">
    <property type="entry name" value="PolY_Pol_IV_kappa"/>
    <property type="match status" value="1"/>
</dbReference>
<dbReference type="InterPro" id="IPR043128">
    <property type="entry name" value="Rev_trsase/Diguanyl_cyclase"/>
</dbReference>
<dbReference type="Pfam" id="PF11799">
    <property type="entry name" value="IMS_C"/>
    <property type="match status" value="1"/>
</dbReference>
<dbReference type="SUPFAM" id="SSF56672">
    <property type="entry name" value="DNA/RNA polymerases"/>
    <property type="match status" value="1"/>
</dbReference>
<evidence type="ECO:0000256" key="10">
    <source>
        <dbReference type="ARBA" id="ARBA00022842"/>
    </source>
</evidence>
<comment type="similarity">
    <text evidence="2 15">Belongs to the DNA polymerase type-Y family.</text>
</comment>
<reference evidence="17" key="1">
    <citation type="submission" date="2014-07" db="EMBL/GenBank/DDBJ databases">
        <authorList>
            <person name="Hornung V.Bastian."/>
        </authorList>
    </citation>
    <scope>NUCLEOTIDE SEQUENCE</scope>
    <source>
        <strain evidence="17">PCE-S</strain>
    </source>
</reference>
<keyword evidence="12 15" id="KW-0238">DNA-binding</keyword>
<organism evidence="17">
    <name type="scientific">Desulfitobacterium hafniense</name>
    <name type="common">Desulfitobacterium frappieri</name>
    <dbReference type="NCBI Taxonomy" id="49338"/>
    <lineage>
        <taxon>Bacteria</taxon>
        <taxon>Bacillati</taxon>
        <taxon>Bacillota</taxon>
        <taxon>Clostridia</taxon>
        <taxon>Eubacteriales</taxon>
        <taxon>Desulfitobacteriaceae</taxon>
        <taxon>Desulfitobacterium</taxon>
    </lineage>
</organism>
<protein>
    <recommendedName>
        <fullName evidence="15">DNA polymerase IV</fullName>
        <shortName evidence="15">Pol IV</shortName>
        <ecNumber evidence="15">2.7.7.7</ecNumber>
    </recommendedName>
</protein>
<dbReference type="PANTHER" id="PTHR11076:SF35">
    <property type="entry name" value="DNA REPAIR PROTEIN HOMOLOG YOBH"/>
    <property type="match status" value="1"/>
</dbReference>
<feature type="domain" description="UmuC" evidence="16">
    <location>
        <begin position="16"/>
        <end position="208"/>
    </location>
</feature>
<name>A0A098AV62_DESHA</name>
<dbReference type="GO" id="GO:0000287">
    <property type="term" value="F:magnesium ion binding"/>
    <property type="evidence" value="ECO:0007669"/>
    <property type="project" value="UniProtKB-UniRule"/>
</dbReference>
<evidence type="ECO:0000256" key="9">
    <source>
        <dbReference type="ARBA" id="ARBA00022763"/>
    </source>
</evidence>
<keyword evidence="10 15" id="KW-0460">Magnesium</keyword>
<dbReference type="GO" id="GO:0006261">
    <property type="term" value="P:DNA-templated DNA replication"/>
    <property type="evidence" value="ECO:0007669"/>
    <property type="project" value="UniProtKB-UniRule"/>
</dbReference>
<evidence type="ECO:0000256" key="12">
    <source>
        <dbReference type="ARBA" id="ARBA00023125"/>
    </source>
</evidence>
<evidence type="ECO:0000256" key="7">
    <source>
        <dbReference type="ARBA" id="ARBA00022705"/>
    </source>
</evidence>
<dbReference type="InterPro" id="IPR053848">
    <property type="entry name" value="IMS_HHH_1"/>
</dbReference>
<dbReference type="EC" id="2.7.7.7" evidence="15"/>
<dbReference type="EMBL" id="LK996017">
    <property type="protein sequence ID" value="CDX00414.1"/>
    <property type="molecule type" value="Genomic_DNA"/>
</dbReference>
<keyword evidence="13 15" id="KW-0234">DNA repair</keyword>
<evidence type="ECO:0000313" key="17">
    <source>
        <dbReference type="EMBL" id="CDX00414.1"/>
    </source>
</evidence>
<keyword evidence="4 15" id="KW-0963">Cytoplasm</keyword>
<dbReference type="NCBIfam" id="NF002677">
    <property type="entry name" value="PRK02406.1"/>
    <property type="match status" value="1"/>
</dbReference>
<comment type="catalytic activity">
    <reaction evidence="14 15">
        <text>DNA(n) + a 2'-deoxyribonucleoside 5'-triphosphate = DNA(n+1) + diphosphate</text>
        <dbReference type="Rhea" id="RHEA:22508"/>
        <dbReference type="Rhea" id="RHEA-COMP:17339"/>
        <dbReference type="Rhea" id="RHEA-COMP:17340"/>
        <dbReference type="ChEBI" id="CHEBI:33019"/>
        <dbReference type="ChEBI" id="CHEBI:61560"/>
        <dbReference type="ChEBI" id="CHEBI:173112"/>
        <dbReference type="EC" id="2.7.7.7"/>
    </reaction>
</comment>
<dbReference type="Gene3D" id="3.40.1170.60">
    <property type="match status" value="1"/>
</dbReference>
<feature type="site" description="Substrate discrimination" evidence="15">
    <location>
        <position position="25"/>
    </location>
</feature>
<proteinExistence type="inferred from homology"/>
<dbReference type="InterPro" id="IPR050116">
    <property type="entry name" value="DNA_polymerase-Y"/>
</dbReference>
<feature type="binding site" evidence="15">
    <location>
        <position position="118"/>
    </location>
    <ligand>
        <name>Mg(2+)</name>
        <dbReference type="ChEBI" id="CHEBI:18420"/>
    </ligand>
</feature>
<gene>
    <name evidence="15" type="primary">dinB</name>
    <name evidence="17" type="ORF">DPCES_0527</name>
</gene>
<evidence type="ECO:0000256" key="8">
    <source>
        <dbReference type="ARBA" id="ARBA00022723"/>
    </source>
</evidence>
<dbReference type="GO" id="GO:0003684">
    <property type="term" value="F:damaged DNA binding"/>
    <property type="evidence" value="ECO:0007669"/>
    <property type="project" value="InterPro"/>
</dbReference>
<dbReference type="HAMAP" id="MF_01113">
    <property type="entry name" value="DNApol_IV"/>
    <property type="match status" value="1"/>
</dbReference>
<dbReference type="PANTHER" id="PTHR11076">
    <property type="entry name" value="DNA REPAIR POLYMERASE UMUC / TRANSFERASE FAMILY MEMBER"/>
    <property type="match status" value="1"/>
</dbReference>
<dbReference type="GO" id="GO:0042276">
    <property type="term" value="P:error-prone translesion synthesis"/>
    <property type="evidence" value="ECO:0007669"/>
    <property type="project" value="TreeGrafter"/>
</dbReference>
<dbReference type="Pfam" id="PF21999">
    <property type="entry name" value="IMS_HHH_1"/>
    <property type="match status" value="1"/>
</dbReference>
<dbReference type="Pfam" id="PF00817">
    <property type="entry name" value="IMS"/>
    <property type="match status" value="1"/>
</dbReference>
<feature type="binding site" evidence="15">
    <location>
        <position position="20"/>
    </location>
    <ligand>
        <name>Mg(2+)</name>
        <dbReference type="ChEBI" id="CHEBI:18420"/>
    </ligand>
</feature>